<feature type="binding site" evidence="3">
    <location>
        <position position="103"/>
    </location>
    <ligand>
        <name>Zn(2+)</name>
        <dbReference type="ChEBI" id="CHEBI:29105"/>
        <label>2</label>
    </ligand>
</feature>
<dbReference type="RefSeq" id="WP_035924177.1">
    <property type="nucleotide sequence ID" value="NZ_JSUH01000003.1"/>
</dbReference>
<dbReference type="SUPFAM" id="SSF51569">
    <property type="entry name" value="Aldolase"/>
    <property type="match status" value="1"/>
</dbReference>
<evidence type="ECO:0000256" key="2">
    <source>
        <dbReference type="PIRSR" id="PIRSR001359-2"/>
    </source>
</evidence>
<feature type="binding site" evidence="3">
    <location>
        <position position="177"/>
    </location>
    <ligand>
        <name>Zn(2+)</name>
        <dbReference type="ChEBI" id="CHEBI:29105"/>
        <label>1</label>
        <note>catalytic</note>
    </ligand>
</feature>
<evidence type="ECO:0000256" key="1">
    <source>
        <dbReference type="PIRSR" id="PIRSR001359-1"/>
    </source>
</evidence>
<dbReference type="Gene3D" id="3.20.20.70">
    <property type="entry name" value="Aldolase class I"/>
    <property type="match status" value="1"/>
</dbReference>
<dbReference type="AlphaFoldDB" id="A0A0A6VWQ4"/>
<comment type="caution">
    <text evidence="4">The sequence shown here is derived from an EMBL/GenBank/DDBJ whole genome shotgun (WGS) entry which is preliminary data.</text>
</comment>
<evidence type="ECO:0000313" key="5">
    <source>
        <dbReference type="Proteomes" id="UP000030466"/>
    </source>
</evidence>
<keyword evidence="3" id="KW-0479">Metal-binding</keyword>
<proteinExistence type="predicted"/>
<feature type="active site" description="Proton donor" evidence="1">
    <location>
        <position position="81"/>
    </location>
</feature>
<feature type="binding site" evidence="3">
    <location>
        <position position="82"/>
    </location>
    <ligand>
        <name>Zn(2+)</name>
        <dbReference type="ChEBI" id="CHEBI:29105"/>
        <label>1</label>
        <note>catalytic</note>
    </ligand>
</feature>
<dbReference type="GO" id="GO:0005975">
    <property type="term" value="P:carbohydrate metabolic process"/>
    <property type="evidence" value="ECO:0007669"/>
    <property type="project" value="InterPro"/>
</dbReference>
<organism evidence="4 5">
    <name type="scientific">Kocuria rosea subsp. polaris</name>
    <dbReference type="NCBI Taxonomy" id="136273"/>
    <lineage>
        <taxon>Bacteria</taxon>
        <taxon>Bacillati</taxon>
        <taxon>Actinomycetota</taxon>
        <taxon>Actinomycetes</taxon>
        <taxon>Micrococcales</taxon>
        <taxon>Micrococcaceae</taxon>
        <taxon>Kocuria</taxon>
    </lineage>
</organism>
<dbReference type="Pfam" id="PF01116">
    <property type="entry name" value="F_bP_aldolase"/>
    <property type="match status" value="1"/>
</dbReference>
<comment type="cofactor">
    <cofactor evidence="3">
        <name>Zn(2+)</name>
        <dbReference type="ChEBI" id="CHEBI:29105"/>
    </cofactor>
    <text evidence="3">Binds 2 Zn(2+) ions per subunit. One is catalytic and the other provides a structural contribution.</text>
</comment>
<dbReference type="InterPro" id="IPR050246">
    <property type="entry name" value="Class_II_FBP_aldolase"/>
</dbReference>
<reference evidence="4 5" key="1">
    <citation type="journal article" date="2003" name="Int. J. Syst. Evol. Microbiol.">
        <title>Kocuria polaris sp. nov., an orange-pigmented psychrophilic bacterium isolated from an Antarctic cyanobacterial mat sample.</title>
        <authorList>
            <person name="Reddy G.S."/>
            <person name="Prakash J.S."/>
            <person name="Prabahar V."/>
            <person name="Matsumoto G.I."/>
            <person name="Stackebrandt E."/>
            <person name="Shivaji S."/>
        </authorList>
    </citation>
    <scope>NUCLEOTIDE SEQUENCE [LARGE SCALE GENOMIC DNA]</scope>
    <source>
        <strain evidence="4 5">CMS 76or</strain>
    </source>
</reference>
<evidence type="ECO:0000313" key="4">
    <source>
        <dbReference type="EMBL" id="KHD98249.1"/>
    </source>
</evidence>
<dbReference type="InterPro" id="IPR000771">
    <property type="entry name" value="FBA_II"/>
</dbReference>
<sequence length="286" mass="29587">MRANLLDVVTSALDARTAVPALSTYDFTTAQAVVDASERAERPVILLVPPKAAAGTGGRRLVTALRHLADDAATPVCVQLDHAVDLGLVEQAVAAGADAVLADGSALPHAENAAFVARARELAGPDVVVEAELGSLPGDEDTARTSAAGAMTDPGAVPGFLAASGADLLAVNVGNVHGHYQGTPRLHWSLLEQICEAADRTPLVLHGASGIPETMLVRAPLAGIGKININTELRAAVLAALADRLEERRHQGLDLWALLGDWTGTVREFTALAHGLTTAEARSRNS</sequence>
<dbReference type="Proteomes" id="UP000030466">
    <property type="component" value="Unassembled WGS sequence"/>
</dbReference>
<feature type="binding site" evidence="2">
    <location>
        <begin position="228"/>
        <end position="231"/>
    </location>
    <ligand>
        <name>dihydroxyacetone phosphate</name>
        <dbReference type="ChEBI" id="CHEBI:57642"/>
    </ligand>
</feature>
<keyword evidence="3" id="KW-0862">Zinc</keyword>
<dbReference type="PANTHER" id="PTHR30304:SF0">
    <property type="entry name" value="D-TAGATOSE-1,6-BISPHOSPHATE ALDOLASE SUBUNIT GATY-RELATED"/>
    <property type="match status" value="1"/>
</dbReference>
<dbReference type="GO" id="GO:0016832">
    <property type="term" value="F:aldehyde-lyase activity"/>
    <property type="evidence" value="ECO:0007669"/>
    <property type="project" value="InterPro"/>
</dbReference>
<feature type="binding site" evidence="2">
    <location>
        <position position="178"/>
    </location>
    <ligand>
        <name>dihydroxyacetone phosphate</name>
        <dbReference type="ChEBI" id="CHEBI:57642"/>
    </ligand>
</feature>
<accession>A0A0A6VWQ4</accession>
<gene>
    <name evidence="4" type="ORF">GY22_04010</name>
</gene>
<name>A0A0A6VWQ4_KOCRO</name>
<dbReference type="GO" id="GO:0008270">
    <property type="term" value="F:zinc ion binding"/>
    <property type="evidence" value="ECO:0007669"/>
    <property type="project" value="InterPro"/>
</dbReference>
<dbReference type="PIRSF" id="PIRSF001359">
    <property type="entry name" value="F_bP_aldolase_II"/>
    <property type="match status" value="1"/>
</dbReference>
<dbReference type="OrthoDB" id="9803995at2"/>
<evidence type="ECO:0000256" key="3">
    <source>
        <dbReference type="PIRSR" id="PIRSR001359-3"/>
    </source>
</evidence>
<feature type="binding site" evidence="3">
    <location>
        <position position="206"/>
    </location>
    <ligand>
        <name>Zn(2+)</name>
        <dbReference type="ChEBI" id="CHEBI:29105"/>
        <label>1</label>
        <note>catalytic</note>
    </ligand>
</feature>
<dbReference type="InterPro" id="IPR013785">
    <property type="entry name" value="Aldolase_TIM"/>
</dbReference>
<dbReference type="EMBL" id="JSUH01000003">
    <property type="protein sequence ID" value="KHD98249.1"/>
    <property type="molecule type" value="Genomic_DNA"/>
</dbReference>
<feature type="binding site" evidence="3">
    <location>
        <position position="132"/>
    </location>
    <ligand>
        <name>Zn(2+)</name>
        <dbReference type="ChEBI" id="CHEBI:29105"/>
        <label>2</label>
    </ligand>
</feature>
<dbReference type="PANTHER" id="PTHR30304">
    <property type="entry name" value="D-TAGATOSE-1,6-BISPHOSPHATE ALDOLASE"/>
    <property type="match status" value="1"/>
</dbReference>
<protein>
    <submittedName>
        <fullName evidence="4">Fructose-bisphosphate aldolase</fullName>
    </submittedName>
</protein>
<feature type="binding site" evidence="2">
    <location>
        <begin position="207"/>
        <end position="209"/>
    </location>
    <ligand>
        <name>dihydroxyacetone phosphate</name>
        <dbReference type="ChEBI" id="CHEBI:57642"/>
    </ligand>
</feature>
<keyword evidence="5" id="KW-1185">Reference proteome</keyword>